<evidence type="ECO:0000259" key="3">
    <source>
        <dbReference type="PROSITE" id="PS50048"/>
    </source>
</evidence>
<dbReference type="GO" id="GO:0000981">
    <property type="term" value="F:DNA-binding transcription factor activity, RNA polymerase II-specific"/>
    <property type="evidence" value="ECO:0007669"/>
    <property type="project" value="InterPro"/>
</dbReference>
<dbReference type="GeneID" id="23565386"/>
<dbReference type="CDD" id="cd00067">
    <property type="entry name" value="GAL4"/>
    <property type="match status" value="1"/>
</dbReference>
<dbReference type="PROSITE" id="PS50048">
    <property type="entry name" value="ZN2_CY6_FUNGAL_2"/>
    <property type="match status" value="1"/>
</dbReference>
<dbReference type="Proteomes" id="UP000000561">
    <property type="component" value="Chromosome 18"/>
</dbReference>
<evidence type="ECO:0000256" key="2">
    <source>
        <dbReference type="ARBA" id="ARBA00023242"/>
    </source>
</evidence>
<accession>A0A0D1BX57</accession>
<sequence length="783" mass="86622">MSSLHHPRPIDDDKQANKRRKVNTCLQCKARKVKCDKVRPECGPCQRRRLVTDNCVYEDEADAETLQHYLGPDYLANEVAKEVYGIALQPSTSAAGHLNLQSPQARAVLDRLARQMRHGQAANGGLSAAYGAAGPLNVDQLNSNQAAAAAAAAVAAGDPSLAGNLLASNAANTNSDATGEGSDDAISSLLAGNLFPFACEPTHDRTKLVLGLLPNDHVVNVLLDSLRTFETKSPLGISWRLIRVQLINLRGDISDWRTGQVEEPDVDLTFLALLFELMVSAIDCKHVDEIISEGIALTAEQVPEMTDRWHATCQALLAMSDFRHEPNLNTVCAEFLFYLYELRRGRSKFASHHLQSCYQSATAISMHQLSSAQTDAKRWSTTSEPDDVTIRTGAVTAMRKAHFEGGEIFAIAEEQALLSSLCHPSSIQRRELIQTNIPDRTHLVREAARMLWVSLTWHLSFATPPYPLAERLDDSSWTSKLCGIDEAYLPDGEAIALPVGAGLSSVSVHFFQFLAEALRVLQSHPTPSVNQADDDIHLLDILDGWNDIAQTHLLRMRELAGESRCMLHNFALVIYHWTRIRLLRPHLYRLQKHSFAGKQALVASCREALLSIQRILAISDVDLSIFSPLITLVKVDATLLLALHLHYLAQSNYTNCSAEYNEARRLAKTSLLLMWTHAAEAAPNRLGKIPPWTKGMRQLVEEILLDAFERKAVTLRDGPRIKNEDGEVASTELDQNDKLDAHLGGVGEGTALQVYKNILLGDDDHLRRTPLFFDALDGFLRSL</sequence>
<dbReference type="SUPFAM" id="SSF57701">
    <property type="entry name" value="Zn2/Cys6 DNA-binding domain"/>
    <property type="match status" value="1"/>
</dbReference>
<protein>
    <recommendedName>
        <fullName evidence="3">Zn(2)-C6 fungal-type domain-containing protein</fullName>
    </recommendedName>
</protein>
<dbReference type="InterPro" id="IPR050613">
    <property type="entry name" value="Sec_Metabolite_Reg"/>
</dbReference>
<evidence type="ECO:0000313" key="4">
    <source>
        <dbReference type="EMBL" id="KIS66522.1"/>
    </source>
</evidence>
<dbReference type="RefSeq" id="XP_011391837.1">
    <property type="nucleotide sequence ID" value="XM_011393535.1"/>
</dbReference>
<dbReference type="Gene3D" id="4.10.240.10">
    <property type="entry name" value="Zn(2)-C6 fungal-type DNA-binding domain"/>
    <property type="match status" value="1"/>
</dbReference>
<feature type="domain" description="Zn(2)-C6 fungal-type" evidence="3">
    <location>
        <begin position="24"/>
        <end position="57"/>
    </location>
</feature>
<dbReference type="PANTHER" id="PTHR31001">
    <property type="entry name" value="UNCHARACTERIZED TRANSCRIPTIONAL REGULATORY PROTEIN"/>
    <property type="match status" value="1"/>
</dbReference>
<dbReference type="VEuPathDB" id="FungiDB:UMAG_05515"/>
<dbReference type="OMA" id="WHATCQA"/>
<dbReference type="Pfam" id="PF00172">
    <property type="entry name" value="Zn_clus"/>
    <property type="match status" value="1"/>
</dbReference>
<reference evidence="4 5" key="1">
    <citation type="journal article" date="2006" name="Nature">
        <title>Insights from the genome of the biotrophic fungal plant pathogen Ustilago maydis.</title>
        <authorList>
            <person name="Kamper J."/>
            <person name="Kahmann R."/>
            <person name="Bolker M."/>
            <person name="Ma L.J."/>
            <person name="Brefort T."/>
            <person name="Saville B.J."/>
            <person name="Banuett F."/>
            <person name="Kronstad J.W."/>
            <person name="Gold S.E."/>
            <person name="Muller O."/>
            <person name="Perlin M.H."/>
            <person name="Wosten H.A."/>
            <person name="de Vries R."/>
            <person name="Ruiz-Herrera J."/>
            <person name="Reynaga-Pena C.G."/>
            <person name="Snetselaar K."/>
            <person name="McCann M."/>
            <person name="Perez-Martin J."/>
            <person name="Feldbrugge M."/>
            <person name="Basse C.W."/>
            <person name="Steinberg G."/>
            <person name="Ibeas J.I."/>
            <person name="Holloman W."/>
            <person name="Guzman P."/>
            <person name="Farman M."/>
            <person name="Stajich J.E."/>
            <person name="Sentandreu R."/>
            <person name="Gonzalez-Prieto J.M."/>
            <person name="Kennell J.C."/>
            <person name="Molina L."/>
            <person name="Schirawski J."/>
            <person name="Mendoza-Mendoza A."/>
            <person name="Greilinger D."/>
            <person name="Munch K."/>
            <person name="Rossel N."/>
            <person name="Scherer M."/>
            <person name="Vranes M."/>
            <person name="Ladendorf O."/>
            <person name="Vincon V."/>
            <person name="Fuchs U."/>
            <person name="Sandrock B."/>
            <person name="Meng S."/>
            <person name="Ho E.C."/>
            <person name="Cahill M.J."/>
            <person name="Boyce K.J."/>
            <person name="Klose J."/>
            <person name="Klosterman S.J."/>
            <person name="Deelstra H.J."/>
            <person name="Ortiz-Castellanos L."/>
            <person name="Li W."/>
            <person name="Sanchez-Alonso P."/>
            <person name="Schreier P.H."/>
            <person name="Hauser-Hahn I."/>
            <person name="Vaupel M."/>
            <person name="Koopmann E."/>
            <person name="Friedrich G."/>
            <person name="Voss H."/>
            <person name="Schluter T."/>
            <person name="Margolis J."/>
            <person name="Platt D."/>
            <person name="Swimmer C."/>
            <person name="Gnirke A."/>
            <person name="Chen F."/>
            <person name="Vysotskaia V."/>
            <person name="Mannhaupt G."/>
            <person name="Guldener U."/>
            <person name="Munsterkotter M."/>
            <person name="Haase D."/>
            <person name="Oesterheld M."/>
            <person name="Mewes H.W."/>
            <person name="Mauceli E.W."/>
            <person name="DeCaprio D."/>
            <person name="Wade C.M."/>
            <person name="Butler J."/>
            <person name="Young S."/>
            <person name="Jaffe D.B."/>
            <person name="Calvo S."/>
            <person name="Nusbaum C."/>
            <person name="Galagan J."/>
            <person name="Birren B.W."/>
        </authorList>
    </citation>
    <scope>NUCLEOTIDE SEQUENCE [LARGE SCALE GENOMIC DNA]</scope>
    <source>
        <strain evidence="5">DSM 14603 / FGSC 9021 / UM521</strain>
    </source>
</reference>
<dbReference type="eggNOG" id="ENOG502RY77">
    <property type="taxonomic scope" value="Eukaryota"/>
</dbReference>
<evidence type="ECO:0000313" key="5">
    <source>
        <dbReference type="Proteomes" id="UP000000561"/>
    </source>
</evidence>
<dbReference type="InterPro" id="IPR036864">
    <property type="entry name" value="Zn2-C6_fun-type_DNA-bd_sf"/>
</dbReference>
<dbReference type="CDD" id="cd12148">
    <property type="entry name" value="fungal_TF_MHR"/>
    <property type="match status" value="1"/>
</dbReference>
<name>A0A0D1BX57_MYCMD</name>
<dbReference type="GO" id="GO:0008270">
    <property type="term" value="F:zinc ion binding"/>
    <property type="evidence" value="ECO:0007669"/>
    <property type="project" value="InterPro"/>
</dbReference>
<gene>
    <name evidence="4" type="ORF">UMAG_05515</name>
</gene>
<dbReference type="InParanoid" id="A0A0D1BX57"/>
<dbReference type="SMART" id="SM00066">
    <property type="entry name" value="GAL4"/>
    <property type="match status" value="1"/>
</dbReference>
<dbReference type="InterPro" id="IPR001138">
    <property type="entry name" value="Zn2Cys6_DnaBD"/>
</dbReference>
<proteinExistence type="predicted"/>
<dbReference type="EMBL" id="CM003157">
    <property type="protein sequence ID" value="KIS66522.1"/>
    <property type="molecule type" value="Genomic_DNA"/>
</dbReference>
<dbReference type="AlphaFoldDB" id="A0A0D1BX57"/>
<dbReference type="KEGG" id="uma:UMAG_05515"/>
<dbReference type="PANTHER" id="PTHR31001:SF40">
    <property type="entry name" value="ZN(II)2CYS6 TRANSCRIPTION FACTOR (EUROFUNG)"/>
    <property type="match status" value="1"/>
</dbReference>
<evidence type="ECO:0000256" key="1">
    <source>
        <dbReference type="ARBA" id="ARBA00004123"/>
    </source>
</evidence>
<dbReference type="GO" id="GO:0005634">
    <property type="term" value="C:nucleus"/>
    <property type="evidence" value="ECO:0007669"/>
    <property type="project" value="UniProtKB-SubCell"/>
</dbReference>
<dbReference type="OrthoDB" id="3362851at2759"/>
<comment type="subcellular location">
    <subcellularLocation>
        <location evidence="1">Nucleus</location>
    </subcellularLocation>
</comment>
<organism evidence="4 5">
    <name type="scientific">Mycosarcoma maydis</name>
    <name type="common">Corn smut fungus</name>
    <name type="synonym">Ustilago maydis</name>
    <dbReference type="NCBI Taxonomy" id="5270"/>
    <lineage>
        <taxon>Eukaryota</taxon>
        <taxon>Fungi</taxon>
        <taxon>Dikarya</taxon>
        <taxon>Basidiomycota</taxon>
        <taxon>Ustilaginomycotina</taxon>
        <taxon>Ustilaginomycetes</taxon>
        <taxon>Ustilaginales</taxon>
        <taxon>Ustilaginaceae</taxon>
        <taxon>Mycosarcoma</taxon>
    </lineage>
</organism>
<keyword evidence="5" id="KW-1185">Reference proteome</keyword>
<keyword evidence="2" id="KW-0539">Nucleus</keyword>